<gene>
    <name evidence="1" type="ORF">HK439_23910</name>
</gene>
<dbReference type="RefSeq" id="WP_190294005.1">
    <property type="nucleotide sequence ID" value="NZ_JABFCZ010000034.1"/>
</dbReference>
<organism evidence="1 2">
    <name type="scientific">Roseibium aggregatum</name>
    <dbReference type="NCBI Taxonomy" id="187304"/>
    <lineage>
        <taxon>Bacteria</taxon>
        <taxon>Pseudomonadati</taxon>
        <taxon>Pseudomonadota</taxon>
        <taxon>Alphaproteobacteria</taxon>
        <taxon>Hyphomicrobiales</taxon>
        <taxon>Stappiaceae</taxon>
        <taxon>Roseibium</taxon>
    </lineage>
</organism>
<accession>A0A926P6Q1</accession>
<reference evidence="1" key="1">
    <citation type="submission" date="2020-05" db="EMBL/GenBank/DDBJ databases">
        <title>Identification of trans-AT polyketide cluster in two marine bacteria, producers of a novel glutaramide-containing polyketide sesbanimide D and analogs.</title>
        <authorList>
            <person name="Kacar D."/>
            <person name="Rodriguez P."/>
            <person name="Canedo L."/>
            <person name="Gonzalez E."/>
            <person name="Galan B."/>
            <person name="De La Calle F."/>
            <person name="Garcia J.L."/>
        </authorList>
    </citation>
    <scope>NUCLEOTIDE SEQUENCE</scope>
    <source>
        <strain evidence="1">PHM038</strain>
    </source>
</reference>
<dbReference type="Proteomes" id="UP000598467">
    <property type="component" value="Unassembled WGS sequence"/>
</dbReference>
<evidence type="ECO:0000313" key="1">
    <source>
        <dbReference type="EMBL" id="MBD1549317.1"/>
    </source>
</evidence>
<evidence type="ECO:0008006" key="3">
    <source>
        <dbReference type="Google" id="ProtNLM"/>
    </source>
</evidence>
<evidence type="ECO:0000313" key="2">
    <source>
        <dbReference type="Proteomes" id="UP000598467"/>
    </source>
</evidence>
<dbReference type="AlphaFoldDB" id="A0A926P6Q1"/>
<proteinExistence type="predicted"/>
<comment type="caution">
    <text evidence="1">The sequence shown here is derived from an EMBL/GenBank/DDBJ whole genome shotgun (WGS) entry which is preliminary data.</text>
</comment>
<sequence>MSEKASNGPARLTIADTLIDVSAGDGVRVIVREALLTVAGEVPVDVSLPLVEAPVDFGALMSGKIEFSSLTIDRPLVTIGVKEGGEPVLPKMNLTMEAVNRVSNVVEGAFSRRKLEHVSVQNGTVVVQGAVARNFSGIDAQITWDQDRTIHAKAKVAGRVEPWTIEFLRKAPLDGKDRSIAMVVDGISLADLVNPAKVPRSGMDLGIPLQMKFETGLSGDGVFRYANFVGRVAEGVFHIGPTPIHFDDAALSLVWTGDDPKIKVTRSHAINGNTQIFFTGEIAPPDGETADWNIQLSTDFAQFGSSDVPLPPFIVNDMTFSGRFEQASRTLFLDNILIAAGKARAYMAGSVQIRDDGPYLALAIDGERVPVGLAKHLWPITVVPPARQWVIERIKSGMIEEARADLSLRPAAFNPDDPDPGWSGDDMTVSLKFSNARIAPVGEVPDAYNLSGTMNVENEVMTVHAGGGLIYTGSGAQVSVPDVTFQIQRLREKVDKLGVLDLELDGGVREIGRIFNSKPFRVLEKSGLTPGAIAGKGRSWVHAEFPVRKNIDLSAVKWDAKAESANFSLNKPVRGHTIKDAEIKLNADREQVAITGKGILDGLPADIDLLFPLGDSGVEGRQGVVLNVTAKQLKQNGIDLSALLEGPMTLTVDDANGGQAFNVDLTKTVVRLDALGWTKGAGVPATAQFLVKTSDQGYHVQDFTLRSEGVDVNGSMTLSKSGELETASFATFQLRAGDEASVSVQKTKGGRYKVAMIGNSFDARGLIRELRKPSTGTDDQGSSGLTKGLAVTASLSRVTGFNGVRLNDFVGLIEANKNGVTKADLSGSLDGRSPFKFSLQAAGTGKVADGDFGDAGATLKFLDLYERMRGGQGKLRVNMYDTKTWDGSFRVRELSITQDPALKRLSSDPSLVRSQLRNDGGLKLPAAQNGESSFQTLDILFTRAGDLLTIHKGGLKGAVFGGTVSGTVDLASQTMDLTGTFVPIFALNNIFSKIPILGFALGGGSGEGLIGVTYRVTGEVSDPKLSVNPILAIAPGIFRKMFQ</sequence>
<protein>
    <recommendedName>
        <fullName evidence="3">AsmA-like protein</fullName>
    </recommendedName>
</protein>
<name>A0A926P6Q1_9HYPH</name>
<dbReference type="EMBL" id="JABFCZ010000034">
    <property type="protein sequence ID" value="MBD1549317.1"/>
    <property type="molecule type" value="Genomic_DNA"/>
</dbReference>